<name>A0ABT9FV56_9BACL</name>
<evidence type="ECO:0000259" key="6">
    <source>
        <dbReference type="Pfam" id="PF00535"/>
    </source>
</evidence>
<keyword evidence="3" id="KW-0328">Glycosyltransferase</keyword>
<dbReference type="CDD" id="cd04186">
    <property type="entry name" value="GT_2_like_c"/>
    <property type="match status" value="1"/>
</dbReference>
<evidence type="ECO:0000313" key="8">
    <source>
        <dbReference type="Proteomes" id="UP001241848"/>
    </source>
</evidence>
<dbReference type="Pfam" id="PF00535">
    <property type="entry name" value="Glycos_transf_2"/>
    <property type="match status" value="1"/>
</dbReference>
<keyword evidence="8" id="KW-1185">Reference proteome</keyword>
<organism evidence="7 8">
    <name type="scientific">Paenibacillus zeirhizosphaerae</name>
    <dbReference type="NCBI Taxonomy" id="2987519"/>
    <lineage>
        <taxon>Bacteria</taxon>
        <taxon>Bacillati</taxon>
        <taxon>Bacillota</taxon>
        <taxon>Bacilli</taxon>
        <taxon>Bacillales</taxon>
        <taxon>Paenibacillaceae</taxon>
        <taxon>Paenibacillus</taxon>
    </lineage>
</organism>
<dbReference type="EMBL" id="JAPCKK010000029">
    <property type="protein sequence ID" value="MDP4098590.1"/>
    <property type="molecule type" value="Genomic_DNA"/>
</dbReference>
<dbReference type="Gene3D" id="1.25.40.10">
    <property type="entry name" value="Tetratricopeptide repeat domain"/>
    <property type="match status" value="1"/>
</dbReference>
<dbReference type="SUPFAM" id="SSF48452">
    <property type="entry name" value="TPR-like"/>
    <property type="match status" value="1"/>
</dbReference>
<evidence type="ECO:0000313" key="7">
    <source>
        <dbReference type="EMBL" id="MDP4098590.1"/>
    </source>
</evidence>
<evidence type="ECO:0000256" key="4">
    <source>
        <dbReference type="ARBA" id="ARBA00022679"/>
    </source>
</evidence>
<dbReference type="PANTHER" id="PTHR43179">
    <property type="entry name" value="RHAMNOSYLTRANSFERASE WBBL"/>
    <property type="match status" value="1"/>
</dbReference>
<comment type="pathway">
    <text evidence="1">Cell wall biogenesis; cell wall polysaccharide biosynthesis.</text>
</comment>
<evidence type="ECO:0000256" key="2">
    <source>
        <dbReference type="ARBA" id="ARBA00006739"/>
    </source>
</evidence>
<dbReference type="InterPro" id="IPR011990">
    <property type="entry name" value="TPR-like_helical_dom_sf"/>
</dbReference>
<dbReference type="InterPro" id="IPR019734">
    <property type="entry name" value="TPR_rpt"/>
</dbReference>
<dbReference type="PROSITE" id="PS50005">
    <property type="entry name" value="TPR"/>
    <property type="match status" value="1"/>
</dbReference>
<comment type="similarity">
    <text evidence="2">Belongs to the glycosyltransferase 2 family.</text>
</comment>
<accession>A0ABT9FV56</accession>
<keyword evidence="4" id="KW-0808">Transferase</keyword>
<dbReference type="InterPro" id="IPR001173">
    <property type="entry name" value="Glyco_trans_2-like"/>
</dbReference>
<dbReference type="Proteomes" id="UP001241848">
    <property type="component" value="Unassembled WGS sequence"/>
</dbReference>
<dbReference type="PANTHER" id="PTHR43179:SF12">
    <property type="entry name" value="GALACTOFURANOSYLTRANSFERASE GLFT2"/>
    <property type="match status" value="1"/>
</dbReference>
<feature type="repeat" description="TPR" evidence="5">
    <location>
        <begin position="501"/>
        <end position="534"/>
    </location>
</feature>
<dbReference type="InterPro" id="IPR029063">
    <property type="entry name" value="SAM-dependent_MTases_sf"/>
</dbReference>
<evidence type="ECO:0000256" key="5">
    <source>
        <dbReference type="PROSITE-ProRule" id="PRU00339"/>
    </source>
</evidence>
<dbReference type="CDD" id="cd02440">
    <property type="entry name" value="AdoMet_MTases"/>
    <property type="match status" value="1"/>
</dbReference>
<sequence length="583" mass="66902">MKTSIIILTYNQLEYTKLCIESIRKYTEPRSYEIIIVDNASSDGTTDWLKGQQDIKVIFNESNLGFPKGCNQGIEIASGDNVLLLNNDTIVTERWLEQLTYALYSDDSVGAVSCVTNNCSYGQKISTSYQDLKQMQQFASQYNVSDPTKWDERLKLIGFCYLIKGSVLKKVGALDEMFSPGNFEDDDYSLRIRKAGYKLLLCRDTFIHHFGSVSFGRMPSKYSQILRNNARKYETKWGFSPLYSQHIRLEIVNLITEPAEAPINVLEVGCACGGTLLEIRNRYKNSNLYGIELNEATAEVAKIIADVRPENVENDIMSYEENFFDYIILADVLEHLYDPWTVLTNIRKYLKPNGKLLISLHNIMHHSVLSDLLIDGNFSYEDAGILNRTQMRFFTLNEIHRMNFRTGFTINEVSGVSKGISQKDEGFISRLDMLGEQNLKAQFETYQYILSASKNPLYDIIPIIMDNKDRPNLIIDKLKDYATTDILTMINVLFSDDSYKTELFNLIGVVHFESGEYNRALPFFERAHFTDLFNTEVLYNISYSLYFIGEESAVAEYIEELRDLDKSAYDDLLIVINELKATL</sequence>
<dbReference type="RefSeq" id="WP_305756212.1">
    <property type="nucleotide sequence ID" value="NZ_JAPCKK010000029.1"/>
</dbReference>
<feature type="domain" description="Glycosyltransferase 2-like" evidence="6">
    <location>
        <begin position="4"/>
        <end position="121"/>
    </location>
</feature>
<dbReference type="GO" id="GO:0032259">
    <property type="term" value="P:methylation"/>
    <property type="evidence" value="ECO:0007669"/>
    <property type="project" value="UniProtKB-KW"/>
</dbReference>
<dbReference type="SUPFAM" id="SSF53335">
    <property type="entry name" value="S-adenosyl-L-methionine-dependent methyltransferases"/>
    <property type="match status" value="1"/>
</dbReference>
<evidence type="ECO:0000256" key="3">
    <source>
        <dbReference type="ARBA" id="ARBA00022676"/>
    </source>
</evidence>
<reference evidence="7 8" key="1">
    <citation type="submission" date="2022-10" db="EMBL/GenBank/DDBJ databases">
        <title>Paenibacillus description and whole genome data of maize root bacterial community.</title>
        <authorList>
            <person name="Marton D."/>
            <person name="Farkas M."/>
            <person name="Cserhati M."/>
        </authorList>
    </citation>
    <scope>NUCLEOTIDE SEQUENCE [LARGE SCALE GENOMIC DNA]</scope>
    <source>
        <strain evidence="7 8">P96</strain>
    </source>
</reference>
<gene>
    <name evidence="7" type="ORF">OIN60_17805</name>
</gene>
<dbReference type="Gene3D" id="3.90.550.10">
    <property type="entry name" value="Spore Coat Polysaccharide Biosynthesis Protein SpsA, Chain A"/>
    <property type="match status" value="1"/>
</dbReference>
<dbReference type="InterPro" id="IPR029044">
    <property type="entry name" value="Nucleotide-diphossugar_trans"/>
</dbReference>
<dbReference type="Gene3D" id="3.40.50.150">
    <property type="entry name" value="Vaccinia Virus protein VP39"/>
    <property type="match status" value="1"/>
</dbReference>
<dbReference type="SUPFAM" id="SSF53448">
    <property type="entry name" value="Nucleotide-diphospho-sugar transferases"/>
    <property type="match status" value="1"/>
</dbReference>
<dbReference type="GO" id="GO:0008168">
    <property type="term" value="F:methyltransferase activity"/>
    <property type="evidence" value="ECO:0007669"/>
    <property type="project" value="UniProtKB-KW"/>
</dbReference>
<keyword evidence="5" id="KW-0802">TPR repeat</keyword>
<comment type="caution">
    <text evidence="7">The sequence shown here is derived from an EMBL/GenBank/DDBJ whole genome shotgun (WGS) entry which is preliminary data.</text>
</comment>
<keyword evidence="7" id="KW-0489">Methyltransferase</keyword>
<proteinExistence type="inferred from homology"/>
<evidence type="ECO:0000256" key="1">
    <source>
        <dbReference type="ARBA" id="ARBA00004776"/>
    </source>
</evidence>
<protein>
    <submittedName>
        <fullName evidence="7">Bifunctional glycosyltransferase family 2 protein/class I SAM-dependent methyltransferase</fullName>
    </submittedName>
</protein>
<dbReference type="Pfam" id="PF13489">
    <property type="entry name" value="Methyltransf_23"/>
    <property type="match status" value="1"/>
</dbReference>